<name>A0ABT0SCH7_9SPHN</name>
<sequence>MTTDAPDTGSSPEGQTRSSHDVREWLDVAAKLIGAVAIACVTYVGYNYQSKASLTSVMNQREQAESELRASMLGDLVQPIIGQNGATNPNSDIRRQLLLAEMVTLNFHDHFEFKPLLLEVDSRLLQANDQEGHDKIASDARRVIDRQINMLTSIDGTSRSGNGYEAKVTRIDLLDLEGNKATIKTYPNCVENGNISIKKPTLAEDSTICLTSPDNKICLLLRFLAPDYDKRIMSIGSRVVFLERNKARERIWPWIVDTDKTSNEECRPNMDWAKQPIGTVQQLDEAHISIFDFPLTDNAKIMRDNNQYRYSISIYDMGDRKSPISLKLVWFPEGYITERERPPQIAKILK</sequence>
<evidence type="ECO:0000256" key="1">
    <source>
        <dbReference type="SAM" id="MobiDB-lite"/>
    </source>
</evidence>
<dbReference type="Proteomes" id="UP001165383">
    <property type="component" value="Unassembled WGS sequence"/>
</dbReference>
<keyword evidence="3" id="KW-1185">Reference proteome</keyword>
<organism evidence="2 3">
    <name type="scientific">Sphingomonas brevis</name>
    <dbReference type="NCBI Taxonomy" id="2908206"/>
    <lineage>
        <taxon>Bacteria</taxon>
        <taxon>Pseudomonadati</taxon>
        <taxon>Pseudomonadota</taxon>
        <taxon>Alphaproteobacteria</taxon>
        <taxon>Sphingomonadales</taxon>
        <taxon>Sphingomonadaceae</taxon>
        <taxon>Sphingomonas</taxon>
    </lineage>
</organism>
<gene>
    <name evidence="2" type="ORF">LZ518_11670</name>
</gene>
<feature type="region of interest" description="Disordered" evidence="1">
    <location>
        <begin position="1"/>
        <end position="20"/>
    </location>
</feature>
<evidence type="ECO:0000313" key="3">
    <source>
        <dbReference type="Proteomes" id="UP001165383"/>
    </source>
</evidence>
<comment type="caution">
    <text evidence="2">The sequence shown here is derived from an EMBL/GenBank/DDBJ whole genome shotgun (WGS) entry which is preliminary data.</text>
</comment>
<dbReference type="EMBL" id="JAMGBB010000001">
    <property type="protein sequence ID" value="MCL6741785.1"/>
    <property type="molecule type" value="Genomic_DNA"/>
</dbReference>
<feature type="compositionally biased region" description="Polar residues" evidence="1">
    <location>
        <begin position="1"/>
        <end position="17"/>
    </location>
</feature>
<accession>A0ABT0SCH7</accession>
<proteinExistence type="predicted"/>
<dbReference type="RefSeq" id="WP_249916151.1">
    <property type="nucleotide sequence ID" value="NZ_JAMGBB010000001.1"/>
</dbReference>
<protein>
    <submittedName>
        <fullName evidence="2">Uncharacterized protein</fullName>
    </submittedName>
</protein>
<evidence type="ECO:0000313" key="2">
    <source>
        <dbReference type="EMBL" id="MCL6741785.1"/>
    </source>
</evidence>
<reference evidence="2" key="1">
    <citation type="submission" date="2022-05" db="EMBL/GenBank/DDBJ databases">
        <authorList>
            <person name="Jo J.-H."/>
            <person name="Im W.-T."/>
        </authorList>
    </citation>
    <scope>NUCLEOTIDE SEQUENCE</scope>
    <source>
        <strain evidence="2">RB56-2</strain>
    </source>
</reference>